<dbReference type="EMBL" id="CAJNOQ010004821">
    <property type="protein sequence ID" value="CAF1075246.1"/>
    <property type="molecule type" value="Genomic_DNA"/>
</dbReference>
<proteinExistence type="predicted"/>
<name>A0A814M9K6_9BILA</name>
<dbReference type="GO" id="GO:0004867">
    <property type="term" value="F:serine-type endopeptidase inhibitor activity"/>
    <property type="evidence" value="ECO:0007669"/>
    <property type="project" value="UniProtKB-KW"/>
</dbReference>
<comment type="caution">
    <text evidence="5">The sequence shown here is derived from an EMBL/GenBank/DDBJ whole genome shotgun (WGS) entry which is preliminary data.</text>
</comment>
<evidence type="ECO:0000256" key="1">
    <source>
        <dbReference type="ARBA" id="ARBA00022690"/>
    </source>
</evidence>
<dbReference type="Gene3D" id="4.10.75.10">
    <property type="entry name" value="Elafin-like"/>
    <property type="match status" value="1"/>
</dbReference>
<dbReference type="EMBL" id="CAJOBC010004821">
    <property type="protein sequence ID" value="CAF3841874.1"/>
    <property type="molecule type" value="Genomic_DNA"/>
</dbReference>
<dbReference type="Proteomes" id="UP000663829">
    <property type="component" value="Unassembled WGS sequence"/>
</dbReference>
<dbReference type="Proteomes" id="UP000682733">
    <property type="component" value="Unassembled WGS sequence"/>
</dbReference>
<keyword evidence="1" id="KW-0646">Protease inhibitor</keyword>
<feature type="domain" description="Antistasin-like" evidence="4">
    <location>
        <begin position="70"/>
        <end position="97"/>
    </location>
</feature>
<keyword evidence="3" id="KW-0732">Signal</keyword>
<dbReference type="EMBL" id="CAJOBA010036650">
    <property type="protein sequence ID" value="CAF4026932.1"/>
    <property type="molecule type" value="Genomic_DNA"/>
</dbReference>
<protein>
    <recommendedName>
        <fullName evidence="4">Antistasin-like domain-containing protein</fullName>
    </recommendedName>
</protein>
<dbReference type="InterPro" id="IPR004094">
    <property type="entry name" value="Antistasin-like"/>
</dbReference>
<evidence type="ECO:0000313" key="6">
    <source>
        <dbReference type="EMBL" id="CAF1218673.1"/>
    </source>
</evidence>
<keyword evidence="9" id="KW-1185">Reference proteome</keyword>
<dbReference type="SUPFAM" id="SSF57256">
    <property type="entry name" value="Elafin-like"/>
    <property type="match status" value="1"/>
</dbReference>
<feature type="chain" id="PRO_5035684713" description="Antistasin-like domain-containing protein" evidence="3">
    <location>
        <begin position="23"/>
        <end position="275"/>
    </location>
</feature>
<evidence type="ECO:0000313" key="7">
    <source>
        <dbReference type="EMBL" id="CAF3841874.1"/>
    </source>
</evidence>
<evidence type="ECO:0000313" key="5">
    <source>
        <dbReference type="EMBL" id="CAF1075246.1"/>
    </source>
</evidence>
<evidence type="ECO:0000259" key="4">
    <source>
        <dbReference type="PROSITE" id="PS51252"/>
    </source>
</evidence>
<keyword evidence="2" id="KW-0722">Serine protease inhibitor</keyword>
<dbReference type="PROSITE" id="PS51252">
    <property type="entry name" value="ANTISTASIN"/>
    <property type="match status" value="1"/>
</dbReference>
<evidence type="ECO:0000256" key="3">
    <source>
        <dbReference type="SAM" id="SignalP"/>
    </source>
</evidence>
<dbReference type="Pfam" id="PF02822">
    <property type="entry name" value="Antistasin"/>
    <property type="match status" value="1"/>
</dbReference>
<evidence type="ECO:0000256" key="2">
    <source>
        <dbReference type="ARBA" id="ARBA00022900"/>
    </source>
</evidence>
<organism evidence="5 9">
    <name type="scientific">Didymodactylos carnosus</name>
    <dbReference type="NCBI Taxonomy" id="1234261"/>
    <lineage>
        <taxon>Eukaryota</taxon>
        <taxon>Metazoa</taxon>
        <taxon>Spiralia</taxon>
        <taxon>Gnathifera</taxon>
        <taxon>Rotifera</taxon>
        <taxon>Eurotatoria</taxon>
        <taxon>Bdelloidea</taxon>
        <taxon>Philodinida</taxon>
        <taxon>Philodinidae</taxon>
        <taxon>Didymodactylos</taxon>
    </lineage>
</organism>
<dbReference type="InterPro" id="IPR036645">
    <property type="entry name" value="Elafin-like_sf"/>
</dbReference>
<sequence>MFNSNKISLFLVVLTVPYFTSAFSVKPGRCPHAQYASSGWTCSAEGDDSMCSNNYKCCPLTNGMACFEACPTFDQPCSLTCQFGYKVDPSPCETCECADNPCSTTTCPLGTKCAVSMYEPCGIKGRCGLKTSCIDDPAQLEGLDLTPKPGNCPNYWPLGGGGLTACKGPDAICGGTEKCCQAPGGMTFMPNAFENPSSYCVKPCQDLSDCILTCPRGLDIEGGCHVCKCAPDPCATVTCLPGERCELLPTPCAHYPGRPPCPLYPVCRKLSNRQV</sequence>
<evidence type="ECO:0000313" key="8">
    <source>
        <dbReference type="EMBL" id="CAF4026932.1"/>
    </source>
</evidence>
<dbReference type="Proteomes" id="UP000677228">
    <property type="component" value="Unassembled WGS sequence"/>
</dbReference>
<dbReference type="AlphaFoldDB" id="A0A814M9K6"/>
<feature type="signal peptide" evidence="3">
    <location>
        <begin position="1"/>
        <end position="22"/>
    </location>
</feature>
<dbReference type="Proteomes" id="UP000681722">
    <property type="component" value="Unassembled WGS sequence"/>
</dbReference>
<dbReference type="EMBL" id="CAJNOK010015109">
    <property type="protein sequence ID" value="CAF1218673.1"/>
    <property type="molecule type" value="Genomic_DNA"/>
</dbReference>
<accession>A0A814M9K6</accession>
<evidence type="ECO:0000313" key="9">
    <source>
        <dbReference type="Proteomes" id="UP000663829"/>
    </source>
</evidence>
<gene>
    <name evidence="5" type="ORF">GPM918_LOCUS17486</name>
    <name evidence="6" type="ORF">OVA965_LOCUS24806</name>
    <name evidence="7" type="ORF">SRO942_LOCUS17484</name>
    <name evidence="8" type="ORF">TMI583_LOCUS25530</name>
</gene>
<dbReference type="OrthoDB" id="406800at2759"/>
<reference evidence="5" key="1">
    <citation type="submission" date="2021-02" db="EMBL/GenBank/DDBJ databases">
        <authorList>
            <person name="Nowell W R."/>
        </authorList>
    </citation>
    <scope>NUCLEOTIDE SEQUENCE</scope>
</reference>